<evidence type="ECO:0000313" key="13">
    <source>
        <dbReference type="EMBL" id="KRO30212.1"/>
    </source>
</evidence>
<evidence type="ECO:0000256" key="1">
    <source>
        <dbReference type="ARBA" id="ARBA00004496"/>
    </source>
</evidence>
<keyword evidence="8" id="KW-0805">Transcription regulation</keyword>
<evidence type="ECO:0000256" key="2">
    <source>
        <dbReference type="ARBA" id="ARBA00007957"/>
    </source>
</evidence>
<dbReference type="GO" id="GO:0045892">
    <property type="term" value="P:negative regulation of DNA-templated transcription"/>
    <property type="evidence" value="ECO:0007669"/>
    <property type="project" value="TreeGrafter"/>
</dbReference>
<comment type="cofactor">
    <cofactor evidence="11">
        <name>Zn(2+)</name>
        <dbReference type="ChEBI" id="CHEBI:29105"/>
    </cofactor>
    <text evidence="11">Binds 1 zinc ion per subunit.</text>
</comment>
<evidence type="ECO:0000256" key="9">
    <source>
        <dbReference type="ARBA" id="ARBA00023125"/>
    </source>
</evidence>
<keyword evidence="6 11" id="KW-0479">Metal-binding</keyword>
<keyword evidence="9" id="KW-0238">DNA-binding</keyword>
<accession>A0A0R2NWH8</accession>
<name>A0A0R2NWH8_9ACTN</name>
<comment type="caution">
    <text evidence="13">The sequence shown here is derived from an EMBL/GenBank/DDBJ whole genome shotgun (WGS) entry which is preliminary data.</text>
</comment>
<dbReference type="Gene3D" id="3.30.1490.190">
    <property type="match status" value="1"/>
</dbReference>
<feature type="binding site" evidence="11">
    <location>
        <position position="95"/>
    </location>
    <ligand>
        <name>Zn(2+)</name>
        <dbReference type="ChEBI" id="CHEBI:29105"/>
    </ligand>
</feature>
<sequence>MKRVSPPKALRRKSSRESRLIEVINELEQFLSAQQIHKILNEQGSSIGLATIYRRLERLSQEGKVDALISPSGERLYRRCGQDSGHHHHLICRICGATQEFDLEAVEVVTSKIAKKHGYQDVSHNLEVFGVCASCQSSVTKSISKPKLR</sequence>
<organism evidence="13 14">
    <name type="scientific">Actinobacteria bacterium BACL2 MAG-120802-bin41</name>
    <dbReference type="NCBI Taxonomy" id="1655568"/>
    <lineage>
        <taxon>Bacteria</taxon>
        <taxon>Bacillati</taxon>
        <taxon>Actinomycetota</taxon>
        <taxon>Actinomycetes</taxon>
        <taxon>Actinomycetes incertae sedis</taxon>
        <taxon>ac1 cluster</taxon>
    </lineage>
</organism>
<dbReference type="GO" id="GO:0003700">
    <property type="term" value="F:DNA-binding transcription factor activity"/>
    <property type="evidence" value="ECO:0007669"/>
    <property type="project" value="InterPro"/>
</dbReference>
<dbReference type="EMBL" id="LIAS01000155">
    <property type="protein sequence ID" value="KRO30212.1"/>
    <property type="molecule type" value="Genomic_DNA"/>
</dbReference>
<evidence type="ECO:0000256" key="8">
    <source>
        <dbReference type="ARBA" id="ARBA00023015"/>
    </source>
</evidence>
<dbReference type="CDD" id="cd07153">
    <property type="entry name" value="Fur_like"/>
    <property type="match status" value="1"/>
</dbReference>
<feature type="binding site" evidence="12">
    <location>
        <position position="86"/>
    </location>
    <ligand>
        <name>Fe cation</name>
        <dbReference type="ChEBI" id="CHEBI:24875"/>
    </ligand>
</feature>
<dbReference type="PANTHER" id="PTHR33202">
    <property type="entry name" value="ZINC UPTAKE REGULATION PROTEIN"/>
    <property type="match status" value="1"/>
</dbReference>
<reference evidence="13 14" key="1">
    <citation type="submission" date="2015-10" db="EMBL/GenBank/DDBJ databases">
        <title>Metagenome-Assembled Genomes uncover a global brackish microbiome.</title>
        <authorList>
            <person name="Hugerth L.W."/>
            <person name="Larsson J."/>
            <person name="Alneberg J."/>
            <person name="Lindh M.V."/>
            <person name="Legrand C."/>
            <person name="Pinhassi J."/>
            <person name="Andersson A.F."/>
        </authorList>
    </citation>
    <scope>NUCLEOTIDE SEQUENCE [LARGE SCALE GENOMIC DNA]</scope>
    <source>
        <strain evidence="13">BACL2 MAG-120802-bin41</strain>
    </source>
</reference>
<dbReference type="InterPro" id="IPR036390">
    <property type="entry name" value="WH_DNA-bd_sf"/>
</dbReference>
<feature type="binding site" evidence="11">
    <location>
        <position position="135"/>
    </location>
    <ligand>
        <name>Zn(2+)</name>
        <dbReference type="ChEBI" id="CHEBI:29105"/>
    </ligand>
</feature>
<evidence type="ECO:0000256" key="7">
    <source>
        <dbReference type="ARBA" id="ARBA00022833"/>
    </source>
</evidence>
<feature type="binding site" evidence="12">
    <location>
        <position position="107"/>
    </location>
    <ligand>
        <name>Fe cation</name>
        <dbReference type="ChEBI" id="CHEBI:24875"/>
    </ligand>
</feature>
<keyword evidence="12" id="KW-0408">Iron</keyword>
<keyword evidence="4" id="KW-0963">Cytoplasm</keyword>
<evidence type="ECO:0000256" key="6">
    <source>
        <dbReference type="ARBA" id="ARBA00022723"/>
    </source>
</evidence>
<comment type="subunit">
    <text evidence="3">Homodimer.</text>
</comment>
<evidence type="ECO:0008006" key="15">
    <source>
        <dbReference type="Google" id="ProtNLM"/>
    </source>
</evidence>
<dbReference type="GO" id="GO:0005829">
    <property type="term" value="C:cytosol"/>
    <property type="evidence" value="ECO:0007669"/>
    <property type="project" value="TreeGrafter"/>
</dbReference>
<dbReference type="GO" id="GO:0000976">
    <property type="term" value="F:transcription cis-regulatory region binding"/>
    <property type="evidence" value="ECO:0007669"/>
    <property type="project" value="TreeGrafter"/>
</dbReference>
<keyword evidence="10" id="KW-0804">Transcription</keyword>
<comment type="cofactor">
    <cofactor evidence="12">
        <name>Mn(2+)</name>
        <dbReference type="ChEBI" id="CHEBI:29035"/>
    </cofactor>
    <cofactor evidence="12">
        <name>Fe(2+)</name>
        <dbReference type="ChEBI" id="CHEBI:29033"/>
    </cofactor>
    <text evidence="12">Binds 1 Mn(2+) or Fe(2+) ion per subunit.</text>
</comment>
<dbReference type="AlphaFoldDB" id="A0A0R2NWH8"/>
<dbReference type="InterPro" id="IPR036388">
    <property type="entry name" value="WH-like_DNA-bd_sf"/>
</dbReference>
<proteinExistence type="inferred from homology"/>
<evidence type="ECO:0000256" key="3">
    <source>
        <dbReference type="ARBA" id="ARBA00011738"/>
    </source>
</evidence>
<feature type="binding site" evidence="11">
    <location>
        <position position="92"/>
    </location>
    <ligand>
        <name>Zn(2+)</name>
        <dbReference type="ChEBI" id="CHEBI:29105"/>
    </ligand>
</feature>
<keyword evidence="7 11" id="KW-0862">Zinc</keyword>
<comment type="subcellular location">
    <subcellularLocation>
        <location evidence="1">Cytoplasm</location>
    </subcellularLocation>
</comment>
<dbReference type="PANTHER" id="PTHR33202:SF2">
    <property type="entry name" value="FERRIC UPTAKE REGULATION PROTEIN"/>
    <property type="match status" value="1"/>
</dbReference>
<evidence type="ECO:0000256" key="5">
    <source>
        <dbReference type="ARBA" id="ARBA00022491"/>
    </source>
</evidence>
<dbReference type="GO" id="GO:0008270">
    <property type="term" value="F:zinc ion binding"/>
    <property type="evidence" value="ECO:0007669"/>
    <property type="project" value="TreeGrafter"/>
</dbReference>
<dbReference type="InterPro" id="IPR002481">
    <property type="entry name" value="FUR"/>
</dbReference>
<evidence type="ECO:0000256" key="10">
    <source>
        <dbReference type="ARBA" id="ARBA00023163"/>
    </source>
</evidence>
<dbReference type="Proteomes" id="UP000053941">
    <property type="component" value="Unassembled WGS sequence"/>
</dbReference>
<protein>
    <recommendedName>
        <fullName evidence="15">Fur family transcriptional regulator</fullName>
    </recommendedName>
</protein>
<dbReference type="InterPro" id="IPR043135">
    <property type="entry name" value="Fur_C"/>
</dbReference>
<evidence type="ECO:0000256" key="12">
    <source>
        <dbReference type="PIRSR" id="PIRSR602481-2"/>
    </source>
</evidence>
<dbReference type="Pfam" id="PF01475">
    <property type="entry name" value="FUR"/>
    <property type="match status" value="1"/>
</dbReference>
<dbReference type="Gene3D" id="1.10.10.10">
    <property type="entry name" value="Winged helix-like DNA-binding domain superfamily/Winged helix DNA-binding domain"/>
    <property type="match status" value="1"/>
</dbReference>
<evidence type="ECO:0000256" key="11">
    <source>
        <dbReference type="PIRSR" id="PIRSR602481-1"/>
    </source>
</evidence>
<comment type="similarity">
    <text evidence="2">Belongs to the Fur family.</text>
</comment>
<feature type="binding site" evidence="11">
    <location>
        <position position="132"/>
    </location>
    <ligand>
        <name>Zn(2+)</name>
        <dbReference type="ChEBI" id="CHEBI:29105"/>
    </ligand>
</feature>
<dbReference type="SUPFAM" id="SSF46785">
    <property type="entry name" value="Winged helix' DNA-binding domain"/>
    <property type="match status" value="1"/>
</dbReference>
<gene>
    <name evidence="13" type="ORF">ABR60_06120</name>
</gene>
<evidence type="ECO:0000256" key="4">
    <source>
        <dbReference type="ARBA" id="ARBA00022490"/>
    </source>
</evidence>
<dbReference type="GO" id="GO:1900376">
    <property type="term" value="P:regulation of secondary metabolite biosynthetic process"/>
    <property type="evidence" value="ECO:0007669"/>
    <property type="project" value="TreeGrafter"/>
</dbReference>
<keyword evidence="5" id="KW-0678">Repressor</keyword>
<feature type="binding site" evidence="12">
    <location>
        <position position="124"/>
    </location>
    <ligand>
        <name>Fe cation</name>
        <dbReference type="ChEBI" id="CHEBI:24875"/>
    </ligand>
</feature>
<evidence type="ECO:0000313" key="14">
    <source>
        <dbReference type="Proteomes" id="UP000053941"/>
    </source>
</evidence>